<protein>
    <submittedName>
        <fullName evidence="3">ThuA domain-containing protein</fullName>
    </submittedName>
</protein>
<feature type="chain" id="PRO_5045727821" evidence="1">
    <location>
        <begin position="25"/>
        <end position="245"/>
    </location>
</feature>
<organism evidence="3 4">
    <name type="scientific">Sphingobacterium kitahiroshimense</name>
    <dbReference type="NCBI Taxonomy" id="470446"/>
    <lineage>
        <taxon>Bacteria</taxon>
        <taxon>Pseudomonadati</taxon>
        <taxon>Bacteroidota</taxon>
        <taxon>Sphingobacteriia</taxon>
        <taxon>Sphingobacteriales</taxon>
        <taxon>Sphingobacteriaceae</taxon>
        <taxon>Sphingobacterium</taxon>
    </lineage>
</organism>
<feature type="domain" description="ThuA-like" evidence="2">
    <location>
        <begin position="65"/>
        <end position="242"/>
    </location>
</feature>
<gene>
    <name evidence="3" type="ORF">ABE541_19590</name>
</gene>
<reference evidence="3 4" key="1">
    <citation type="submission" date="2024-04" db="EMBL/GenBank/DDBJ databases">
        <title>WGS of bacteria from Torrens River.</title>
        <authorList>
            <person name="Wyrsch E.R."/>
            <person name="Drigo B."/>
        </authorList>
    </citation>
    <scope>NUCLEOTIDE SEQUENCE [LARGE SCALE GENOMIC DNA]</scope>
    <source>
        <strain evidence="3 4">TWI391</strain>
    </source>
</reference>
<keyword evidence="4" id="KW-1185">Reference proteome</keyword>
<feature type="signal peptide" evidence="1">
    <location>
        <begin position="1"/>
        <end position="24"/>
    </location>
</feature>
<dbReference type="InterPro" id="IPR029010">
    <property type="entry name" value="ThuA-like"/>
</dbReference>
<sequence>MKNRMVMLLLTIVVSSIGTLCAKASVHSLPHAQKKKNILVVGGGGSHDFNRWYKIEDTQLINTIEGVHATYTDNTDSIRFYLKTTDLLVLTNNQPIPKASQLAIEKFIAQGKPLVLLHAAVWYNWQDWPQYNLEYVGGGSNSHENFQEFKNLVVNTAHPISQGVSPEFTFKDELYRHQPDAAGKGIDVLVIGQSLETAKVYPAVFTVNHDKSRIVGITLGHDEHSHLNKDYRKILINAIHWALNI</sequence>
<dbReference type="PANTHER" id="PTHR40469:SF2">
    <property type="entry name" value="GALACTOSE-BINDING DOMAIN-LIKE SUPERFAMILY PROTEIN"/>
    <property type="match status" value="1"/>
</dbReference>
<evidence type="ECO:0000313" key="4">
    <source>
        <dbReference type="Proteomes" id="UP001409291"/>
    </source>
</evidence>
<comment type="caution">
    <text evidence="3">The sequence shown here is derived from an EMBL/GenBank/DDBJ whole genome shotgun (WGS) entry which is preliminary data.</text>
</comment>
<evidence type="ECO:0000313" key="3">
    <source>
        <dbReference type="EMBL" id="MEN5379479.1"/>
    </source>
</evidence>
<name>A0ABV0C169_9SPHI</name>
<dbReference type="Proteomes" id="UP001409291">
    <property type="component" value="Unassembled WGS sequence"/>
</dbReference>
<dbReference type="RefSeq" id="WP_208697852.1">
    <property type="nucleotide sequence ID" value="NZ_JBDJNQ010000010.1"/>
</dbReference>
<proteinExistence type="predicted"/>
<accession>A0ABV0C169</accession>
<keyword evidence="1" id="KW-0732">Signal</keyword>
<dbReference type="InterPro" id="IPR029062">
    <property type="entry name" value="Class_I_gatase-like"/>
</dbReference>
<dbReference type="Pfam" id="PF06283">
    <property type="entry name" value="ThuA"/>
    <property type="match status" value="1"/>
</dbReference>
<dbReference type="PANTHER" id="PTHR40469">
    <property type="entry name" value="SECRETED GLYCOSYL HYDROLASE"/>
    <property type="match status" value="1"/>
</dbReference>
<evidence type="ECO:0000259" key="2">
    <source>
        <dbReference type="Pfam" id="PF06283"/>
    </source>
</evidence>
<dbReference type="Gene3D" id="3.40.50.880">
    <property type="match status" value="1"/>
</dbReference>
<evidence type="ECO:0000256" key="1">
    <source>
        <dbReference type="SAM" id="SignalP"/>
    </source>
</evidence>
<dbReference type="EMBL" id="JBDJNQ010000010">
    <property type="protein sequence ID" value="MEN5379479.1"/>
    <property type="molecule type" value="Genomic_DNA"/>
</dbReference>
<dbReference type="SUPFAM" id="SSF52317">
    <property type="entry name" value="Class I glutamine amidotransferase-like"/>
    <property type="match status" value="1"/>
</dbReference>